<dbReference type="InterPro" id="IPR011505">
    <property type="entry name" value="Peptidase_M26_C_dom"/>
</dbReference>
<keyword evidence="2" id="KW-0472">Membrane</keyword>
<accession>A0ABX7YJC2</accession>
<protein>
    <submittedName>
        <fullName evidence="4">LPXTG cell wall anchor domain-containing protein</fullName>
    </submittedName>
</protein>
<evidence type="ECO:0000313" key="5">
    <source>
        <dbReference type="Proteomes" id="UP000677616"/>
    </source>
</evidence>
<gene>
    <name evidence="4" type="ORF">INT76_08495</name>
</gene>
<dbReference type="Pfam" id="PF07580">
    <property type="entry name" value="Peptidase_M26_C"/>
    <property type="match status" value="1"/>
</dbReference>
<dbReference type="NCBIfam" id="TIGR01167">
    <property type="entry name" value="LPXTG_anchor"/>
    <property type="match status" value="1"/>
</dbReference>
<evidence type="ECO:0000313" key="4">
    <source>
        <dbReference type="EMBL" id="QUE53860.1"/>
    </source>
</evidence>
<keyword evidence="5" id="KW-1185">Reference proteome</keyword>
<evidence type="ECO:0000259" key="3">
    <source>
        <dbReference type="Pfam" id="PF07580"/>
    </source>
</evidence>
<dbReference type="EMBL" id="CP073084">
    <property type="protein sequence ID" value="QUE53860.1"/>
    <property type="molecule type" value="Genomic_DNA"/>
</dbReference>
<feature type="transmembrane region" description="Helical" evidence="2">
    <location>
        <begin position="105"/>
        <end position="123"/>
    </location>
</feature>
<name>A0ABX7YJC2_9STRE</name>
<dbReference type="RefSeq" id="WP_212570017.1">
    <property type="nucleotide sequence ID" value="NZ_CP073084.1"/>
</dbReference>
<feature type="transmembrane region" description="Helical" evidence="2">
    <location>
        <begin position="130"/>
        <end position="152"/>
    </location>
</feature>
<feature type="region of interest" description="Disordered" evidence="1">
    <location>
        <begin position="198"/>
        <end position="217"/>
    </location>
</feature>
<feature type="domain" description="Peptidase M26 C-terminal" evidence="3">
    <location>
        <begin position="309"/>
        <end position="1078"/>
    </location>
</feature>
<evidence type="ECO:0000256" key="1">
    <source>
        <dbReference type="SAM" id="MobiDB-lite"/>
    </source>
</evidence>
<organism evidence="4 5">
    <name type="scientific">Streptococcus oriscaviae</name>
    <dbReference type="NCBI Taxonomy" id="2781599"/>
    <lineage>
        <taxon>Bacteria</taxon>
        <taxon>Bacillati</taxon>
        <taxon>Bacillota</taxon>
        <taxon>Bacilli</taxon>
        <taxon>Lactobacillales</taxon>
        <taxon>Streptococcaceae</taxon>
        <taxon>Streptococcus</taxon>
    </lineage>
</organism>
<keyword evidence="2" id="KW-1133">Transmembrane helix</keyword>
<evidence type="ECO:0000256" key="2">
    <source>
        <dbReference type="SAM" id="Phobius"/>
    </source>
</evidence>
<sequence length="1079" mass="121448">MLKKKQLMKQLTLGGASLAVGMGLLVSSQLPVQALAPTPNSVTVQYRYLAESELTKAQKDLILPKLEKQSLTAATATENQTLYLVYRADQKKIFGILPATGEGSGALLAISGIAFLILGVSLAGKKKKGVISSILVITATGSILSLHSIAALQGQVLAAHNQSHQLTVGDKLPEASQIKGYTYLGYVNEKDIADILNSSSSTDTSTSSSTSTNTSSSTSISSEQEIAYYNLQKLLPFASKEDWLKALKQIPLDHPLATTKIVSLVPMADKTVLSDLAGKEGSANQLLLHFENGSVQFLPIQHQENKGDLAHYNLLDLQVGYTPRQNLKNYNAILDQVLPALSAVEFRSDNVYQALGLTDNQEHQMDRLFLEPSFNKIKENLTDYLKKTLVNDDSVNPDDPTSVKDTVQTILNNKEKILLSLAYLDRWYDIQYGDISSKELTLFHTDFFGGKAQALANLLVVGQNGYTSYSPQRNYAAYGESLATVTGKASLTDFLESYRKLFLPDMSNNDWFKQTTDAYVLETKSLALSEEENQQLNVYDRLSNPQIPEEVITTRVRESYLNMLLPLLTTSEENVYIVSNMSNLIVSMYDRYIDMSLKTSDPQAYQTELDKIKAQIQADAELYRAHYDMWYRVLPENHRHTMLYFQPVWGGYGKYAYDTSAYAWKGIWYSETGKLTQEAQDKLQDAATAETTQAIQEVFGPSGTYFLPELTWAGAYAWRQEVSFVITPLLGTDGAVTLTHEMVHAFDYDKYMLGYNHRAGMQLEAYPEGMLQAPDRVDYSIVGFNSLFDHSAHTGTRYHNLTPDRFQNADDLQQYVRGLFDLIYTLEYAEGTSVLKQTKDVQRQWFHKLETTEKTYPGYEEYGPYGVNIKRDFTDEEWASMELKTIDDLIDYDVTVRRESANRIERDTENPTEVMNNGYHKLSLFAPIWATATTERVPGDLSFRRTAFELLAEKGYVNGLVPYMSNQYKQEGSDVVPDSLIFSHILPEYAGDYKIFKKAMYQERVQQFGQLKPVTIQYDGLTITISSYEQLQELMDKAVEADVSAGNFTTEENKVSELKGALHDAYLKLTDDYRTTIFE</sequence>
<keyword evidence="2" id="KW-0812">Transmembrane</keyword>
<reference evidence="4 5" key="1">
    <citation type="submission" date="2021-04" db="EMBL/GenBank/DDBJ databases">
        <title>Complete genome sequence of a novel Streptococcus species.</title>
        <authorList>
            <person name="Teng J.L.L."/>
        </authorList>
    </citation>
    <scope>NUCLEOTIDE SEQUENCE [LARGE SCALE GENOMIC DNA]</scope>
    <source>
        <strain evidence="4 5">HKU75</strain>
    </source>
</reference>
<dbReference type="Proteomes" id="UP000677616">
    <property type="component" value="Chromosome"/>
</dbReference>
<proteinExistence type="predicted"/>